<feature type="transmembrane region" description="Helical" evidence="3">
    <location>
        <begin position="848"/>
        <end position="867"/>
    </location>
</feature>
<keyword evidence="3" id="KW-0812">Transmembrane</keyword>
<sequence length="870" mass="99428">MTAQPLSCLVRSYFAEIFSFCIAFHCQNCCDNSKELIGKVVLNVSFMQFAEISEHERDNLIKRHLVSIVSHLLSLSSAFCLPVIPFFTQEALGLSLEIVVDGFLEIQSKSLNGALVDKLNVFRGDRVFKFLLETHYQITRAVHTRHRCHRLSSIQVLLGVIGRRAILPSTSCYIFNLVGQFIGDCALQEQCCNILSTLLTIFKSNITNDVIIVLGKQLQFIVSKLVACYLPSSDNKEKNQHPSSRVLDLLHQLTVDADPSLYAFMKELEPFPKYDCFETIQNFLDEIINLPYSPREHFLQLVKQSSNLSRKSLCWSLQLIRKKLSLWNSDESVDTVIKTPFEIDAWEQDPEFVSAIWNFAEICNNEKMTDSIEVVADLIARVGLGDPYSAVFRLPGESNKKHYGQLTGDSMSNKTVDSSHCGLSEEDMIILLRLLKKCVNSECVTAVDVASHALQGILSTERGHIALQHLDDYERSLLTVHSKGVGDNRVEILINDSKQKCNAINRNDFTVWTTQAKTYKMWICPLVHSLLCYTNDIILILCHDVVLQTDEIAEFLFPFLLLNIAMTNEIHGDICHLISEKVEKNILVEDNDLIKSVQVILHALNKLRSYSVIEMSCIPSTPHKYGRATSSPKIRYALEKSKHHTWKKVYWLSIDYLLVAKAAYRCGSFFTAVMYAEYWCEEHYSRLTLGSPNYFNLDLLEPHIELLIGAITQINEPDSIYGIIQTHKYEAAWRSGNWDFSLISSENNPSDCCYFKIIHFNENLHSCLRAFQEGDCVEFSSKIKDLKKELMLSLSNVSHESTRYIHSTIVKIQTLEHLSVAWGLRWPSISYNNYSFSSKFRNYPEPTLPSIVQVLPFSIFCFLFFFIDFL</sequence>
<dbReference type="STRING" id="29655.A0A0K9PLT7"/>
<dbReference type="Pfam" id="PF25030">
    <property type="entry name" value="M-HEAT_ATR"/>
    <property type="match status" value="1"/>
</dbReference>
<dbReference type="EC" id="2.7.11.1" evidence="1"/>
<dbReference type="EMBL" id="LFYR01000785">
    <property type="protein sequence ID" value="KMZ69177.1"/>
    <property type="molecule type" value="Genomic_DNA"/>
</dbReference>
<keyword evidence="2" id="KW-0418">Kinase</keyword>
<evidence type="ECO:0000256" key="1">
    <source>
        <dbReference type="ARBA" id="ARBA00012513"/>
    </source>
</evidence>
<dbReference type="GO" id="GO:0006974">
    <property type="term" value="P:DNA damage response"/>
    <property type="evidence" value="ECO:0007669"/>
    <property type="project" value="InterPro"/>
</dbReference>
<dbReference type="GO" id="GO:0004674">
    <property type="term" value="F:protein serine/threonine kinase activity"/>
    <property type="evidence" value="ECO:0007669"/>
    <property type="project" value="UniProtKB-EC"/>
</dbReference>
<keyword evidence="3" id="KW-1133">Transmembrane helix</keyword>
<dbReference type="PANTHER" id="PTHR37079">
    <property type="entry name" value="SERINE/THREONINE-PROTEIN KINASE ATM"/>
    <property type="match status" value="1"/>
</dbReference>
<dbReference type="Pfam" id="PF25360">
    <property type="entry name" value="TPR_ATM"/>
    <property type="match status" value="1"/>
</dbReference>
<protein>
    <recommendedName>
        <fullName evidence="1">non-specific serine/threonine protein kinase</fullName>
        <ecNumber evidence="1">2.7.11.1</ecNumber>
    </recommendedName>
</protein>
<dbReference type="OrthoDB" id="381190at2759"/>
<dbReference type="AlphaFoldDB" id="A0A0K9PLT7"/>
<dbReference type="OMA" id="CHLISEK"/>
<evidence type="ECO:0000313" key="5">
    <source>
        <dbReference type="EMBL" id="KMZ69177.1"/>
    </source>
</evidence>
<accession>A0A0K9PLT7</accession>
<gene>
    <name evidence="5" type="ORF">ZOSMA_21G00300</name>
</gene>
<keyword evidence="3" id="KW-0472">Membrane</keyword>
<name>A0A0K9PLT7_ZOSMR</name>
<dbReference type="PANTHER" id="PTHR37079:SF4">
    <property type="entry name" value="SERINE_THREONINE-PROTEIN KINASE ATM"/>
    <property type="match status" value="1"/>
</dbReference>
<dbReference type="InterPro" id="IPR057445">
    <property type="entry name" value="ATM_TPR"/>
</dbReference>
<organism evidence="5 6">
    <name type="scientific">Zostera marina</name>
    <name type="common">Eelgrass</name>
    <dbReference type="NCBI Taxonomy" id="29655"/>
    <lineage>
        <taxon>Eukaryota</taxon>
        <taxon>Viridiplantae</taxon>
        <taxon>Streptophyta</taxon>
        <taxon>Embryophyta</taxon>
        <taxon>Tracheophyta</taxon>
        <taxon>Spermatophyta</taxon>
        <taxon>Magnoliopsida</taxon>
        <taxon>Liliopsida</taxon>
        <taxon>Zosteraceae</taxon>
        <taxon>Zostera</taxon>
    </lineage>
</organism>
<dbReference type="InterPro" id="IPR038980">
    <property type="entry name" value="ATM_plant"/>
</dbReference>
<reference evidence="6" key="1">
    <citation type="journal article" date="2016" name="Nature">
        <title>The genome of the seagrass Zostera marina reveals angiosperm adaptation to the sea.</title>
        <authorList>
            <person name="Olsen J.L."/>
            <person name="Rouze P."/>
            <person name="Verhelst B."/>
            <person name="Lin Y.-C."/>
            <person name="Bayer T."/>
            <person name="Collen J."/>
            <person name="Dattolo E."/>
            <person name="De Paoli E."/>
            <person name="Dittami S."/>
            <person name="Maumus F."/>
            <person name="Michel G."/>
            <person name="Kersting A."/>
            <person name="Lauritano C."/>
            <person name="Lohaus R."/>
            <person name="Toepel M."/>
            <person name="Tonon T."/>
            <person name="Vanneste K."/>
            <person name="Amirebrahimi M."/>
            <person name="Brakel J."/>
            <person name="Bostroem C."/>
            <person name="Chovatia M."/>
            <person name="Grimwood J."/>
            <person name="Jenkins J.W."/>
            <person name="Jueterbock A."/>
            <person name="Mraz A."/>
            <person name="Stam W.T."/>
            <person name="Tice H."/>
            <person name="Bornberg-Bauer E."/>
            <person name="Green P.J."/>
            <person name="Pearson G.A."/>
            <person name="Procaccini G."/>
            <person name="Duarte C.M."/>
            <person name="Schmutz J."/>
            <person name="Reusch T.B.H."/>
            <person name="Van de Peer Y."/>
        </authorList>
    </citation>
    <scope>NUCLEOTIDE SEQUENCE [LARGE SCALE GENOMIC DNA]</scope>
    <source>
        <strain evidence="6">cv. Finnish</strain>
    </source>
</reference>
<evidence type="ECO:0000259" key="4">
    <source>
        <dbReference type="Pfam" id="PF25030"/>
    </source>
</evidence>
<evidence type="ECO:0000256" key="2">
    <source>
        <dbReference type="ARBA" id="ARBA00022777"/>
    </source>
</evidence>
<evidence type="ECO:0000313" key="6">
    <source>
        <dbReference type="Proteomes" id="UP000036987"/>
    </source>
</evidence>
<proteinExistence type="predicted"/>
<feature type="domain" description="Serine/threonine-protein kinase ATR-like M-HEAT region" evidence="4">
    <location>
        <begin position="516"/>
        <end position="726"/>
    </location>
</feature>
<dbReference type="InterPro" id="IPR056802">
    <property type="entry name" value="ATR-like_M-HEAT"/>
</dbReference>
<evidence type="ECO:0000256" key="3">
    <source>
        <dbReference type="SAM" id="Phobius"/>
    </source>
</evidence>
<keyword evidence="2" id="KW-0808">Transferase</keyword>
<dbReference type="Proteomes" id="UP000036987">
    <property type="component" value="Unassembled WGS sequence"/>
</dbReference>
<comment type="caution">
    <text evidence="5">The sequence shown here is derived from an EMBL/GenBank/DDBJ whole genome shotgun (WGS) entry which is preliminary data.</text>
</comment>
<keyword evidence="6" id="KW-1185">Reference proteome</keyword>